<feature type="domain" description="HTH araC/xylS-type" evidence="5">
    <location>
        <begin position="444"/>
        <end position="542"/>
    </location>
</feature>
<dbReference type="AlphaFoldDB" id="A0A4S4BJK8"/>
<dbReference type="SMART" id="SM00448">
    <property type="entry name" value="REC"/>
    <property type="match status" value="1"/>
</dbReference>
<dbReference type="SMART" id="SM00342">
    <property type="entry name" value="HTH_ARAC"/>
    <property type="match status" value="1"/>
</dbReference>
<dbReference type="CDD" id="cd17536">
    <property type="entry name" value="REC_YesN-like"/>
    <property type="match status" value="1"/>
</dbReference>
<dbReference type="GO" id="GO:0043565">
    <property type="term" value="F:sequence-specific DNA binding"/>
    <property type="evidence" value="ECO:0007669"/>
    <property type="project" value="InterPro"/>
</dbReference>
<dbReference type="GO" id="GO:0003700">
    <property type="term" value="F:DNA-binding transcription factor activity"/>
    <property type="evidence" value="ECO:0007669"/>
    <property type="project" value="InterPro"/>
</dbReference>
<evidence type="ECO:0000313" key="8">
    <source>
        <dbReference type="Proteomes" id="UP000310636"/>
    </source>
</evidence>
<dbReference type="PANTHER" id="PTHR43280:SF2">
    <property type="entry name" value="HTH-TYPE TRANSCRIPTIONAL REGULATOR EXSA"/>
    <property type="match status" value="1"/>
</dbReference>
<dbReference type="Pfam" id="PF00072">
    <property type="entry name" value="Response_reg"/>
    <property type="match status" value="1"/>
</dbReference>
<keyword evidence="1" id="KW-0805">Transcription regulation</keyword>
<dbReference type="Pfam" id="PF12833">
    <property type="entry name" value="HTH_18"/>
    <property type="match status" value="1"/>
</dbReference>
<sequence length="553" mass="62971">MYRLLIVDNETYVVDGLVEYLSTQELDLEVLGVYSAAEALAWLNRAKIDILLSDIRMPAMDGLQLQQETMRRWPRCKVIFLSGYNDFAYVQEAMRQGSVDYILKTEGDDAIVAAIRQALARIEDEMAADSLLSGAKKRMKNALTLMQKDYMLRLLSGDRAALRSVTRQFAELELPLDPNLPVLPALVKIDEWDRQLGPSDRHLLQYAVQNVAEEYLRMSTVPFSFTYDWSRIVWLLQPNGLHSLDLSAPDSDAWKLTSRFAHGMFECIQSTCKELLKLSVSIAVSAKPVTWSGLESQFERLRTRLGRNIGSKQQLVLDEGSDEGAAAALPDYGSLLRKCELLEYYLENDLRDEFMQMTAALLRSAGEDLPAERMYYSLVPIFLGALGAERVRPEAESRADLSLLTRLDLHRDWSAASEYLLELAEAIFDVRVKEPDNERTELIRRIHAYIGLHLAEDLSLTRIADVVGHSPGYLSRLYKSQTGQGLSEHVSESRLNRTKELLAQRHYRIPDIMKATGFVSEHYFYRFFKKATRMTPLEYRNRALEGKGEPPIA</sequence>
<keyword evidence="4" id="KW-0597">Phosphoprotein</keyword>
<dbReference type="PROSITE" id="PS01124">
    <property type="entry name" value="HTH_ARAC_FAMILY_2"/>
    <property type="match status" value="1"/>
</dbReference>
<feature type="domain" description="Response regulatory" evidence="6">
    <location>
        <begin position="3"/>
        <end position="119"/>
    </location>
</feature>
<feature type="modified residue" description="4-aspartylphosphate" evidence="4">
    <location>
        <position position="54"/>
    </location>
</feature>
<evidence type="ECO:0000256" key="1">
    <source>
        <dbReference type="ARBA" id="ARBA00023015"/>
    </source>
</evidence>
<dbReference type="Proteomes" id="UP000310636">
    <property type="component" value="Unassembled WGS sequence"/>
</dbReference>
<gene>
    <name evidence="7" type="ORF">E6C55_23945</name>
</gene>
<dbReference type="InterPro" id="IPR011006">
    <property type="entry name" value="CheY-like_superfamily"/>
</dbReference>
<evidence type="ECO:0000256" key="4">
    <source>
        <dbReference type="PROSITE-ProRule" id="PRU00169"/>
    </source>
</evidence>
<keyword evidence="3" id="KW-0804">Transcription</keyword>
<proteinExistence type="predicted"/>
<evidence type="ECO:0000259" key="6">
    <source>
        <dbReference type="PROSITE" id="PS50110"/>
    </source>
</evidence>
<dbReference type="SUPFAM" id="SSF52172">
    <property type="entry name" value="CheY-like"/>
    <property type="match status" value="1"/>
</dbReference>
<organism evidence="7 8">
    <name type="scientific">Cohnella fermenti</name>
    <dbReference type="NCBI Taxonomy" id="2565925"/>
    <lineage>
        <taxon>Bacteria</taxon>
        <taxon>Bacillati</taxon>
        <taxon>Bacillota</taxon>
        <taxon>Bacilli</taxon>
        <taxon>Bacillales</taxon>
        <taxon>Paenibacillaceae</taxon>
        <taxon>Cohnella</taxon>
    </lineage>
</organism>
<dbReference type="SUPFAM" id="SSF46689">
    <property type="entry name" value="Homeodomain-like"/>
    <property type="match status" value="2"/>
</dbReference>
<dbReference type="InterPro" id="IPR009057">
    <property type="entry name" value="Homeodomain-like_sf"/>
</dbReference>
<evidence type="ECO:0000313" key="7">
    <source>
        <dbReference type="EMBL" id="THF74837.1"/>
    </source>
</evidence>
<dbReference type="PROSITE" id="PS50110">
    <property type="entry name" value="RESPONSE_REGULATORY"/>
    <property type="match status" value="1"/>
</dbReference>
<reference evidence="7 8" key="1">
    <citation type="submission" date="2019-04" db="EMBL/GenBank/DDBJ databases">
        <title>Cohnella sp. nov. isolated from preserved vegetables.</title>
        <authorList>
            <person name="Lin S.-Y."/>
            <person name="Hung M.-H."/>
            <person name="Young C.-C."/>
        </authorList>
    </citation>
    <scope>NUCLEOTIDE SEQUENCE [LARGE SCALE GENOMIC DNA]</scope>
    <source>
        <strain evidence="7 8">CC-MHH1044</strain>
    </source>
</reference>
<keyword evidence="2" id="KW-0238">DNA-binding</keyword>
<dbReference type="InterPro" id="IPR018060">
    <property type="entry name" value="HTH_AraC"/>
</dbReference>
<dbReference type="RefSeq" id="WP_136372350.1">
    <property type="nucleotide sequence ID" value="NZ_SSOB01000037.1"/>
</dbReference>
<evidence type="ECO:0000259" key="5">
    <source>
        <dbReference type="PROSITE" id="PS01124"/>
    </source>
</evidence>
<comment type="caution">
    <text evidence="7">The sequence shown here is derived from an EMBL/GenBank/DDBJ whole genome shotgun (WGS) entry which is preliminary data.</text>
</comment>
<dbReference type="PANTHER" id="PTHR43280">
    <property type="entry name" value="ARAC-FAMILY TRANSCRIPTIONAL REGULATOR"/>
    <property type="match status" value="1"/>
</dbReference>
<protein>
    <submittedName>
        <fullName evidence="7">Response regulator</fullName>
    </submittedName>
</protein>
<dbReference type="EMBL" id="SSOB01000037">
    <property type="protein sequence ID" value="THF74837.1"/>
    <property type="molecule type" value="Genomic_DNA"/>
</dbReference>
<name>A0A4S4BJK8_9BACL</name>
<evidence type="ECO:0000256" key="3">
    <source>
        <dbReference type="ARBA" id="ARBA00023163"/>
    </source>
</evidence>
<dbReference type="OrthoDB" id="2543932at2"/>
<evidence type="ECO:0000256" key="2">
    <source>
        <dbReference type="ARBA" id="ARBA00023125"/>
    </source>
</evidence>
<dbReference type="Gene3D" id="3.40.50.2300">
    <property type="match status" value="1"/>
</dbReference>
<dbReference type="GO" id="GO:0000160">
    <property type="term" value="P:phosphorelay signal transduction system"/>
    <property type="evidence" value="ECO:0007669"/>
    <property type="project" value="InterPro"/>
</dbReference>
<accession>A0A4S4BJK8</accession>
<keyword evidence="8" id="KW-1185">Reference proteome</keyword>
<dbReference type="InterPro" id="IPR001789">
    <property type="entry name" value="Sig_transdc_resp-reg_receiver"/>
</dbReference>
<dbReference type="Gene3D" id="1.10.10.60">
    <property type="entry name" value="Homeodomain-like"/>
    <property type="match status" value="2"/>
</dbReference>